<keyword evidence="2" id="KW-0472">Membrane</keyword>
<keyword evidence="2" id="KW-0812">Transmembrane</keyword>
<name>A0AAP0MRE6_9ROSI</name>
<evidence type="ECO:0000256" key="2">
    <source>
        <dbReference type="SAM" id="Phobius"/>
    </source>
</evidence>
<proteinExistence type="predicted"/>
<gene>
    <name evidence="3" type="ORF">WN944_007757</name>
</gene>
<dbReference type="EMBL" id="JBCGBO010000003">
    <property type="protein sequence ID" value="KAK9215751.1"/>
    <property type="molecule type" value="Genomic_DNA"/>
</dbReference>
<feature type="transmembrane region" description="Helical" evidence="2">
    <location>
        <begin position="83"/>
        <end position="106"/>
    </location>
</feature>
<feature type="compositionally biased region" description="Low complexity" evidence="1">
    <location>
        <begin position="52"/>
        <end position="62"/>
    </location>
</feature>
<keyword evidence="2" id="KW-1133">Transmembrane helix</keyword>
<keyword evidence="4" id="KW-1185">Reference proteome</keyword>
<evidence type="ECO:0000313" key="3">
    <source>
        <dbReference type="EMBL" id="KAK9215751.1"/>
    </source>
</evidence>
<feature type="transmembrane region" description="Helical" evidence="2">
    <location>
        <begin position="12"/>
        <end position="29"/>
    </location>
</feature>
<dbReference type="Proteomes" id="UP001428341">
    <property type="component" value="Unassembled WGS sequence"/>
</dbReference>
<organism evidence="3 4">
    <name type="scientific">Citrus x changshan-huyou</name>
    <dbReference type="NCBI Taxonomy" id="2935761"/>
    <lineage>
        <taxon>Eukaryota</taxon>
        <taxon>Viridiplantae</taxon>
        <taxon>Streptophyta</taxon>
        <taxon>Embryophyta</taxon>
        <taxon>Tracheophyta</taxon>
        <taxon>Spermatophyta</taxon>
        <taxon>Magnoliopsida</taxon>
        <taxon>eudicotyledons</taxon>
        <taxon>Gunneridae</taxon>
        <taxon>Pentapetalae</taxon>
        <taxon>rosids</taxon>
        <taxon>malvids</taxon>
        <taxon>Sapindales</taxon>
        <taxon>Rutaceae</taxon>
        <taxon>Aurantioideae</taxon>
        <taxon>Citrus</taxon>
    </lineage>
</organism>
<evidence type="ECO:0008006" key="5">
    <source>
        <dbReference type="Google" id="ProtNLM"/>
    </source>
</evidence>
<dbReference type="AlphaFoldDB" id="A0AAP0MRE6"/>
<evidence type="ECO:0000313" key="4">
    <source>
        <dbReference type="Proteomes" id="UP001428341"/>
    </source>
</evidence>
<sequence length="111" mass="12566">MQRRRQFLHGGLLQKTIALIFLSLLLVSGDQKEEKVKVVFGTNNSHLPPNVQEKQQQNQKQKQSLSGVCDDSGVNLHLSFQNFGVLLGLSILVFLYYFLCPTVYICKSLNI</sequence>
<accession>A0AAP0MRE6</accession>
<comment type="caution">
    <text evidence="3">The sequence shown here is derived from an EMBL/GenBank/DDBJ whole genome shotgun (WGS) entry which is preliminary data.</text>
</comment>
<feature type="region of interest" description="Disordered" evidence="1">
    <location>
        <begin position="43"/>
        <end position="62"/>
    </location>
</feature>
<protein>
    <recommendedName>
        <fullName evidence="5">Transmembrane protein</fullName>
    </recommendedName>
</protein>
<reference evidence="3 4" key="1">
    <citation type="submission" date="2024-05" db="EMBL/GenBank/DDBJ databases">
        <title>Haplotype-resolved chromosome-level genome assembly of Huyou (Citrus changshanensis).</title>
        <authorList>
            <person name="Miao C."/>
            <person name="Chen W."/>
            <person name="Wu Y."/>
            <person name="Wang L."/>
            <person name="Zhao S."/>
            <person name="Grierson D."/>
            <person name="Xu C."/>
            <person name="Chen K."/>
        </authorList>
    </citation>
    <scope>NUCLEOTIDE SEQUENCE [LARGE SCALE GENOMIC DNA]</scope>
    <source>
        <strain evidence="3">01-14</strain>
        <tissue evidence="3">Leaf</tissue>
    </source>
</reference>
<evidence type="ECO:0000256" key="1">
    <source>
        <dbReference type="SAM" id="MobiDB-lite"/>
    </source>
</evidence>